<evidence type="ECO:0000313" key="1">
    <source>
        <dbReference type="EMBL" id="ASZ72581.1"/>
    </source>
</evidence>
<sequence length="113" mass="13344">MSLHPDKFLIEAKQRVVCEHNQTCRDGKEIEPNDVYIVWFAKTLQNWKALVSTDKFSGTYWEVTYNGDKEEAYVDRYVKANNMRIKDSDVYGVPVYPGWEASGHKTEEEWYKQ</sequence>
<dbReference type="Pfam" id="PF19791">
    <property type="entry name" value="DUF6275"/>
    <property type="match status" value="1"/>
</dbReference>
<dbReference type="InterPro" id="IPR046242">
    <property type="entry name" value="DUF6275"/>
</dbReference>
<reference evidence="1 2" key="1">
    <citation type="submission" date="2017-08" db="EMBL/GenBank/DDBJ databases">
        <authorList>
            <person name="Bertolini C.M."/>
            <person name="Tyransky A."/>
            <person name="Ball S.L."/>
            <person name="Breitenberger C.A."/>
            <person name="Daniels C.J."/>
            <person name="Garlena R.A."/>
            <person name="Russell D.A."/>
            <person name="Pope W.H."/>
            <person name="Jacobs-Sera D."/>
            <person name="Hendrix R.W."/>
            <person name="Hatfull G.F."/>
        </authorList>
    </citation>
    <scope>NUCLEOTIDE SEQUENCE [LARGE SCALE GENOMIC DNA]</scope>
</reference>
<dbReference type="Proteomes" id="UP000221251">
    <property type="component" value="Segment"/>
</dbReference>
<dbReference type="OrthoDB" id="19406at10239"/>
<protein>
    <submittedName>
        <fullName evidence="1">Uncharacterized protein</fullName>
    </submittedName>
</protein>
<keyword evidence="2" id="KW-1185">Reference proteome</keyword>
<proteinExistence type="predicted"/>
<accession>A0A249XLG4</accession>
<evidence type="ECO:0000313" key="2">
    <source>
        <dbReference type="Proteomes" id="UP000221251"/>
    </source>
</evidence>
<name>A0A249XLG4_9CAUD</name>
<dbReference type="EMBL" id="MF668266">
    <property type="protein sequence ID" value="ASZ72581.1"/>
    <property type="molecule type" value="Genomic_DNA"/>
</dbReference>
<organism evidence="1 2">
    <name type="scientific">Arthrobacter phage Adat</name>
    <dbReference type="NCBI Taxonomy" id="2027883"/>
    <lineage>
        <taxon>Viruses</taxon>
        <taxon>Duplodnaviria</taxon>
        <taxon>Heunggongvirae</taxon>
        <taxon>Uroviricota</taxon>
        <taxon>Caudoviricetes</taxon>
        <taxon>Jasminevirus</taxon>
        <taxon>Jasminevirus adat</taxon>
    </lineage>
</organism>
<gene>
    <name evidence="1" type="ORF">ADAT_8</name>
</gene>